<protein>
    <recommendedName>
        <fullName evidence="2">DNA repair protein SWI5 homolog</fullName>
    </recommendedName>
    <alternativeName>
        <fullName evidence="6">Protein SAE3 homolog</fullName>
    </alternativeName>
</protein>
<comment type="caution">
    <text evidence="7">The sequence shown here is derived from an EMBL/GenBank/DDBJ whole genome shotgun (WGS) entry which is preliminary data.</text>
</comment>
<keyword evidence="8" id="KW-1185">Reference proteome</keyword>
<keyword evidence="4" id="KW-0234">DNA repair</keyword>
<accession>A0A0L0CRK8</accession>
<evidence type="ECO:0000313" key="8">
    <source>
        <dbReference type="Proteomes" id="UP000037069"/>
    </source>
</evidence>
<dbReference type="Pfam" id="PF07061">
    <property type="entry name" value="Swi5"/>
    <property type="match status" value="1"/>
</dbReference>
<dbReference type="GO" id="GO:0034974">
    <property type="term" value="C:Swi5-Swi2 complex"/>
    <property type="evidence" value="ECO:0007669"/>
    <property type="project" value="TreeGrafter"/>
</dbReference>
<proteinExistence type="inferred from homology"/>
<comment type="similarity">
    <text evidence="1">Belongs to the SWI5/SAE3 family.</text>
</comment>
<evidence type="ECO:0000256" key="1">
    <source>
        <dbReference type="ARBA" id="ARBA00008060"/>
    </source>
</evidence>
<dbReference type="Gene3D" id="1.20.5.170">
    <property type="match status" value="1"/>
</dbReference>
<dbReference type="Proteomes" id="UP000037069">
    <property type="component" value="Unassembled WGS sequence"/>
</dbReference>
<organism evidence="7 8">
    <name type="scientific">Lucilia cuprina</name>
    <name type="common">Green bottle fly</name>
    <name type="synonym">Australian sheep blowfly</name>
    <dbReference type="NCBI Taxonomy" id="7375"/>
    <lineage>
        <taxon>Eukaryota</taxon>
        <taxon>Metazoa</taxon>
        <taxon>Ecdysozoa</taxon>
        <taxon>Arthropoda</taxon>
        <taxon>Hexapoda</taxon>
        <taxon>Insecta</taxon>
        <taxon>Pterygota</taxon>
        <taxon>Neoptera</taxon>
        <taxon>Endopterygota</taxon>
        <taxon>Diptera</taxon>
        <taxon>Brachycera</taxon>
        <taxon>Muscomorpha</taxon>
        <taxon>Oestroidea</taxon>
        <taxon>Calliphoridae</taxon>
        <taxon>Luciliinae</taxon>
        <taxon>Lucilia</taxon>
    </lineage>
</organism>
<reference evidence="7 8" key="1">
    <citation type="journal article" date="2015" name="Nat. Commun.">
        <title>Lucilia cuprina genome unlocks parasitic fly biology to underpin future interventions.</title>
        <authorList>
            <person name="Anstead C.A."/>
            <person name="Korhonen P.K."/>
            <person name="Young N.D."/>
            <person name="Hall R.S."/>
            <person name="Jex A.R."/>
            <person name="Murali S.C."/>
            <person name="Hughes D.S."/>
            <person name="Lee S.F."/>
            <person name="Perry T."/>
            <person name="Stroehlein A.J."/>
            <person name="Ansell B.R."/>
            <person name="Breugelmans B."/>
            <person name="Hofmann A."/>
            <person name="Qu J."/>
            <person name="Dugan S."/>
            <person name="Lee S.L."/>
            <person name="Chao H."/>
            <person name="Dinh H."/>
            <person name="Han Y."/>
            <person name="Doddapaneni H.V."/>
            <person name="Worley K.C."/>
            <person name="Muzny D.M."/>
            <person name="Ioannidis P."/>
            <person name="Waterhouse R.M."/>
            <person name="Zdobnov E.M."/>
            <person name="James P.J."/>
            <person name="Bagnall N.H."/>
            <person name="Kotze A.C."/>
            <person name="Gibbs R.A."/>
            <person name="Richards S."/>
            <person name="Batterham P."/>
            <person name="Gasser R.B."/>
        </authorList>
    </citation>
    <scope>NUCLEOTIDE SEQUENCE [LARGE SCALE GENOMIC DNA]</scope>
    <source>
        <strain evidence="7 8">LS</strain>
        <tissue evidence="7">Full body</tissue>
    </source>
</reference>
<sequence>MPLEKPNVSPSLHQLIATYKDLQKQLEDSTDSTAPAERKKEIMKLLHEFNDVKDAAQIVIGKLANMQGKTIKELHLEYNLPLNE</sequence>
<evidence type="ECO:0000256" key="2">
    <source>
        <dbReference type="ARBA" id="ARBA00019825"/>
    </source>
</evidence>
<evidence type="ECO:0000256" key="4">
    <source>
        <dbReference type="ARBA" id="ARBA00023204"/>
    </source>
</evidence>
<dbReference type="OrthoDB" id="5839at2759"/>
<comment type="function">
    <text evidence="5">Component of the swi5-sfr1 complex, a complex required for double-strand break repair via homologous recombination.</text>
</comment>
<dbReference type="InterPro" id="IPR010760">
    <property type="entry name" value="DNA-repair_Swi5"/>
</dbReference>
<dbReference type="PANTHER" id="PTHR28529:SF2">
    <property type="entry name" value="DNA REPAIR PROTEIN SWI5 HOMOLOG"/>
    <property type="match status" value="1"/>
</dbReference>
<evidence type="ECO:0000256" key="6">
    <source>
        <dbReference type="ARBA" id="ARBA00030081"/>
    </source>
</evidence>
<dbReference type="AlphaFoldDB" id="A0A0L0CRK8"/>
<evidence type="ECO:0000256" key="3">
    <source>
        <dbReference type="ARBA" id="ARBA00022763"/>
    </source>
</evidence>
<evidence type="ECO:0000256" key="5">
    <source>
        <dbReference type="ARBA" id="ARBA00025380"/>
    </source>
</evidence>
<name>A0A0L0CRK8_LUCCU</name>
<dbReference type="PANTHER" id="PTHR28529">
    <property type="entry name" value="DNA REPAIR PROTEIN SWI5 HOMOLOG"/>
    <property type="match status" value="1"/>
</dbReference>
<evidence type="ECO:0000313" key="7">
    <source>
        <dbReference type="EMBL" id="KNC34958.1"/>
    </source>
</evidence>
<dbReference type="GO" id="GO:0000724">
    <property type="term" value="P:double-strand break repair via homologous recombination"/>
    <property type="evidence" value="ECO:0007669"/>
    <property type="project" value="TreeGrafter"/>
</dbReference>
<gene>
    <name evidence="7" type="ORF">FF38_12277</name>
</gene>
<dbReference type="EMBL" id="JRES01000005">
    <property type="protein sequence ID" value="KNC34958.1"/>
    <property type="molecule type" value="Genomic_DNA"/>
</dbReference>
<keyword evidence="3" id="KW-0227">DNA damage</keyword>
<dbReference type="STRING" id="7375.A0A0L0CRK8"/>
<dbReference type="GO" id="GO:0032798">
    <property type="term" value="C:Swi5-Sfr1 complex"/>
    <property type="evidence" value="ECO:0007669"/>
    <property type="project" value="TreeGrafter"/>
</dbReference>